<dbReference type="InterPro" id="IPR024520">
    <property type="entry name" value="DUF3558"/>
</dbReference>
<feature type="region of interest" description="Disordered" evidence="1">
    <location>
        <begin position="43"/>
        <end position="76"/>
    </location>
</feature>
<feature type="compositionally biased region" description="Low complexity" evidence="1">
    <location>
        <begin position="59"/>
        <end position="71"/>
    </location>
</feature>
<evidence type="ECO:0000256" key="1">
    <source>
        <dbReference type="SAM" id="MobiDB-lite"/>
    </source>
</evidence>
<dbReference type="Pfam" id="PF12079">
    <property type="entry name" value="DUF3558"/>
    <property type="match status" value="1"/>
</dbReference>
<dbReference type="Proteomes" id="UP000271548">
    <property type="component" value="Unassembled WGS sequence"/>
</dbReference>
<protein>
    <submittedName>
        <fullName evidence="3">DUF3558 domain-containing protein</fullName>
    </submittedName>
</protein>
<feature type="region of interest" description="Disordered" evidence="1">
    <location>
        <begin position="1"/>
        <end position="30"/>
    </location>
</feature>
<evidence type="ECO:0000313" key="4">
    <source>
        <dbReference type="Proteomes" id="UP000271548"/>
    </source>
</evidence>
<name>A0A3A9YBI0_9ACTN</name>
<keyword evidence="4" id="KW-1185">Reference proteome</keyword>
<reference evidence="4 5" key="1">
    <citation type="submission" date="2018-09" db="EMBL/GenBank/DDBJ databases">
        <title>Micromonospora sp. nov. MS1-9, isolated from a root of Musa sp.</title>
        <authorList>
            <person name="Kuncharoen N."/>
            <person name="Kudo T."/>
            <person name="Ohkuma M."/>
            <person name="Yuki M."/>
            <person name="Tanasupawat S."/>
        </authorList>
    </citation>
    <scope>NUCLEOTIDE SEQUENCE [LARGE SCALE GENOMIC DNA]</scope>
    <source>
        <strain evidence="3 5">MS1-9</strain>
        <strain evidence="2 4">NGC1-4</strain>
    </source>
</reference>
<feature type="compositionally biased region" description="Basic and acidic residues" evidence="1">
    <location>
        <begin position="14"/>
        <end position="23"/>
    </location>
</feature>
<organism evidence="3 5">
    <name type="scientific">Micromonospora musae</name>
    <dbReference type="NCBI Taxonomy" id="1894970"/>
    <lineage>
        <taxon>Bacteria</taxon>
        <taxon>Bacillati</taxon>
        <taxon>Actinomycetota</taxon>
        <taxon>Actinomycetes</taxon>
        <taxon>Micromonosporales</taxon>
        <taxon>Micromonosporaceae</taxon>
        <taxon>Micromonospora</taxon>
    </lineage>
</organism>
<dbReference type="EMBL" id="RAZS01000005">
    <property type="protein sequence ID" value="RKN18797.1"/>
    <property type="molecule type" value="Genomic_DNA"/>
</dbReference>
<dbReference type="AlphaFoldDB" id="A0A3A9YBI0"/>
<comment type="caution">
    <text evidence="3">The sequence shown here is derived from an EMBL/GenBank/DDBJ whole genome shotgun (WGS) entry which is preliminary data.</text>
</comment>
<dbReference type="EMBL" id="RAZT01000003">
    <property type="protein sequence ID" value="RKN34609.1"/>
    <property type="molecule type" value="Genomic_DNA"/>
</dbReference>
<sequence>MGGRIMTEPPAGRSPEHRPEPRSSRRRAALPMVTLALGLLLAGCSGSSSDPDAPPAEPTPAGSSSAAAAPADAKEAPVDACALLTDAEVTAVLGRHEGGRPGEGSCVWENPESYHSVTVEIGEPGTAATGRLPTPDPAFGEPEPGPDGIRFVRGNGAEFVVDDRYCHLVVVTSVTDDRDRPTLIRLVGAVRDRL</sequence>
<accession>A0A3A9YBI0</accession>
<gene>
    <name evidence="3" type="ORF">D7044_07220</name>
    <name evidence="2" type="ORF">D7147_15330</name>
</gene>
<dbReference type="Proteomes" id="UP000275865">
    <property type="component" value="Unassembled WGS sequence"/>
</dbReference>
<evidence type="ECO:0000313" key="2">
    <source>
        <dbReference type="EMBL" id="RKN18797.1"/>
    </source>
</evidence>
<evidence type="ECO:0000313" key="5">
    <source>
        <dbReference type="Proteomes" id="UP000275865"/>
    </source>
</evidence>
<proteinExistence type="predicted"/>
<evidence type="ECO:0000313" key="3">
    <source>
        <dbReference type="EMBL" id="RKN34609.1"/>
    </source>
</evidence>